<keyword evidence="5 6" id="KW-0472">Membrane</keyword>
<dbReference type="EMBL" id="JAFIRR010000249">
    <property type="protein sequence ID" value="MCO6419903.1"/>
    <property type="molecule type" value="Genomic_DNA"/>
</dbReference>
<organism evidence="7 8">
    <name type="scientific">Siccirubricoccus soli</name>
    <dbReference type="NCBI Taxonomy" id="2899147"/>
    <lineage>
        <taxon>Bacteria</taxon>
        <taxon>Pseudomonadati</taxon>
        <taxon>Pseudomonadota</taxon>
        <taxon>Alphaproteobacteria</taxon>
        <taxon>Acetobacterales</taxon>
        <taxon>Roseomonadaceae</taxon>
        <taxon>Siccirubricoccus</taxon>
    </lineage>
</organism>
<feature type="transmembrane region" description="Helical" evidence="6">
    <location>
        <begin position="6"/>
        <end position="25"/>
    </location>
</feature>
<dbReference type="RefSeq" id="WP_252956577.1">
    <property type="nucleotide sequence ID" value="NZ_JAFIRR010000249.1"/>
</dbReference>
<comment type="caution">
    <text evidence="7">The sequence shown here is derived from an EMBL/GenBank/DDBJ whole genome shotgun (WGS) entry which is preliminary data.</text>
</comment>
<keyword evidence="3 6" id="KW-0812">Transmembrane</keyword>
<evidence type="ECO:0000256" key="6">
    <source>
        <dbReference type="SAM" id="Phobius"/>
    </source>
</evidence>
<gene>
    <name evidence="7" type="ORF">JYK14_27630</name>
</gene>
<evidence type="ECO:0000256" key="2">
    <source>
        <dbReference type="ARBA" id="ARBA00022475"/>
    </source>
</evidence>
<comment type="subcellular location">
    <subcellularLocation>
        <location evidence="1">Cell membrane</location>
    </subcellularLocation>
</comment>
<evidence type="ECO:0000256" key="4">
    <source>
        <dbReference type="ARBA" id="ARBA00022989"/>
    </source>
</evidence>
<evidence type="ECO:0000313" key="8">
    <source>
        <dbReference type="Proteomes" id="UP001523392"/>
    </source>
</evidence>
<keyword evidence="4 6" id="KW-1133">Transmembrane helix</keyword>
<keyword evidence="7" id="KW-0969">Cilium</keyword>
<evidence type="ECO:0000256" key="3">
    <source>
        <dbReference type="ARBA" id="ARBA00022692"/>
    </source>
</evidence>
<dbReference type="InterPro" id="IPR022781">
    <property type="entry name" value="Flagellar_biosynth_FliO"/>
</dbReference>
<evidence type="ECO:0000313" key="7">
    <source>
        <dbReference type="EMBL" id="MCO6419903.1"/>
    </source>
</evidence>
<dbReference type="Proteomes" id="UP001523392">
    <property type="component" value="Unassembled WGS sequence"/>
</dbReference>
<proteinExistence type="predicted"/>
<protein>
    <submittedName>
        <fullName evidence="7">Flagellar biosynthetic protein FliO</fullName>
    </submittedName>
</protein>
<accession>A0ABT1DD94</accession>
<evidence type="ECO:0000256" key="1">
    <source>
        <dbReference type="ARBA" id="ARBA00004236"/>
    </source>
</evidence>
<keyword evidence="8" id="KW-1185">Reference proteome</keyword>
<keyword evidence="7" id="KW-0282">Flagellum</keyword>
<name>A0ABT1DD94_9PROT</name>
<evidence type="ECO:0000256" key="5">
    <source>
        <dbReference type="ARBA" id="ARBA00023136"/>
    </source>
</evidence>
<sequence>MLDTGPWLQAAAALAAVLGPLWLAARALGRRQGGAARPGRRLALLESLALDPRRRLLLIRCDGREALLLTGGTEDRMLGWLPPEQAP</sequence>
<reference evidence="7 8" key="1">
    <citation type="submission" date="2021-12" db="EMBL/GenBank/DDBJ databases">
        <title>Siccirubricoccus leaddurans sp. nov., a high concentration Zn2+ tolerance bacterium.</title>
        <authorList>
            <person name="Cao Y."/>
        </authorList>
    </citation>
    <scope>NUCLEOTIDE SEQUENCE [LARGE SCALE GENOMIC DNA]</scope>
    <source>
        <strain evidence="7 8">KC 17139</strain>
    </source>
</reference>
<keyword evidence="7" id="KW-0966">Cell projection</keyword>
<keyword evidence="2" id="KW-1003">Cell membrane</keyword>
<dbReference type="Pfam" id="PF04347">
    <property type="entry name" value="FliO"/>
    <property type="match status" value="1"/>
</dbReference>